<comment type="subcellular location">
    <subcellularLocation>
        <location evidence="1">Membrane</location>
        <topology evidence="1">Multi-pass membrane protein</topology>
    </subcellularLocation>
</comment>
<accession>A0AAN0MFL4</accession>
<evidence type="ECO:0000256" key="2">
    <source>
        <dbReference type="ARBA" id="ARBA00022692"/>
    </source>
</evidence>
<feature type="transmembrane region" description="Helical" evidence="6">
    <location>
        <begin position="139"/>
        <end position="156"/>
    </location>
</feature>
<dbReference type="KEGG" id="broo:brsh051_07150"/>
<feature type="binding site" evidence="5">
    <location>
        <position position="204"/>
    </location>
    <ligand>
        <name>Zn(2+)</name>
        <dbReference type="ChEBI" id="CHEBI:29105"/>
    </ligand>
</feature>
<dbReference type="Pfam" id="PF03006">
    <property type="entry name" value="HlyIII"/>
    <property type="match status" value="1"/>
</dbReference>
<dbReference type="GO" id="GO:0016020">
    <property type="term" value="C:membrane"/>
    <property type="evidence" value="ECO:0007669"/>
    <property type="project" value="UniProtKB-SubCell"/>
</dbReference>
<dbReference type="PANTHER" id="PTHR20855">
    <property type="entry name" value="ADIPOR/PROGESTIN RECEPTOR-RELATED"/>
    <property type="match status" value="1"/>
</dbReference>
<dbReference type="InterPro" id="IPR004254">
    <property type="entry name" value="AdipoR/HlyIII-related"/>
</dbReference>
<protein>
    <submittedName>
        <fullName evidence="7">Hemolysin III family protein</fullName>
    </submittedName>
</protein>
<keyword evidence="4 6" id="KW-0472">Membrane</keyword>
<keyword evidence="8" id="KW-1185">Reference proteome</keyword>
<keyword evidence="2 6" id="KW-0812">Transmembrane</keyword>
<feature type="binding site" evidence="5">
    <location>
        <position position="71"/>
    </location>
    <ligand>
        <name>Zn(2+)</name>
        <dbReference type="ChEBI" id="CHEBI:29105"/>
    </ligand>
</feature>
<dbReference type="GO" id="GO:0046872">
    <property type="term" value="F:metal ion binding"/>
    <property type="evidence" value="ECO:0007669"/>
    <property type="project" value="UniProtKB-KW"/>
</dbReference>
<dbReference type="PANTHER" id="PTHR20855:SF3">
    <property type="entry name" value="LD03007P"/>
    <property type="match status" value="1"/>
</dbReference>
<keyword evidence="5" id="KW-0862">Zinc</keyword>
<evidence type="ECO:0000256" key="5">
    <source>
        <dbReference type="PIRSR" id="PIRSR604254-1"/>
    </source>
</evidence>
<keyword evidence="3 6" id="KW-1133">Transmembrane helix</keyword>
<reference evidence="7" key="1">
    <citation type="journal article" date="2024" name="Int. J. Syst. Evol. Microbiol.">
        <title>Brooklawnia propionicigenes sp. nov., a facultatively anaerobic, propionate-producing bacterium isolated from a methanogenic reactor treating waste from cattle farms.</title>
        <authorList>
            <person name="Akita Y."/>
            <person name="Ueki A."/>
            <person name="Tonouchi A."/>
            <person name="Sugawara Y."/>
            <person name="Honma S."/>
            <person name="Kaku N."/>
            <person name="Ueki K."/>
        </authorList>
    </citation>
    <scope>NUCLEOTIDE SEQUENCE</scope>
    <source>
        <strain evidence="7">SH051</strain>
    </source>
</reference>
<dbReference type="AlphaFoldDB" id="A0AAN0MFL4"/>
<feature type="transmembrane region" description="Helical" evidence="6">
    <location>
        <begin position="49"/>
        <end position="70"/>
    </location>
</feature>
<evidence type="ECO:0000256" key="3">
    <source>
        <dbReference type="ARBA" id="ARBA00022989"/>
    </source>
</evidence>
<feature type="transmembrane region" description="Helical" evidence="6">
    <location>
        <begin position="113"/>
        <end position="132"/>
    </location>
</feature>
<evidence type="ECO:0000256" key="1">
    <source>
        <dbReference type="ARBA" id="ARBA00004141"/>
    </source>
</evidence>
<feature type="transmembrane region" description="Helical" evidence="6">
    <location>
        <begin position="162"/>
        <end position="187"/>
    </location>
</feature>
<proteinExistence type="predicted"/>
<evidence type="ECO:0000313" key="7">
    <source>
        <dbReference type="EMBL" id="BEH01434.1"/>
    </source>
</evidence>
<evidence type="ECO:0000256" key="6">
    <source>
        <dbReference type="SAM" id="Phobius"/>
    </source>
</evidence>
<dbReference type="RefSeq" id="WP_286267650.1">
    <property type="nucleotide sequence ID" value="NZ_AP028056.1"/>
</dbReference>
<keyword evidence="5" id="KW-0479">Metal-binding</keyword>
<sequence>MNRAVAQSKVSTLPPETKPRLRGWLHLVNTPISLVGGLILMIAADTVPLRIACAIWTVTALMLFGNSAVYHRGHWSDRVSAVLRRIDHSNIAIFIAGTYTPLAVALLSGASRIVLLSLIWGAAAVEVLFRVLWMDAPRWLYVALYLVMGWAAVFWMPQLITAGGAAVGILMIIGGLFYSVGAIVYALKRPNPNPAWFGFHEIFHAGTVLGAMCHWVAILIAIL</sequence>
<name>A0AAN0MFL4_9ACTN</name>
<dbReference type="EMBL" id="AP028056">
    <property type="protein sequence ID" value="BEH01434.1"/>
    <property type="molecule type" value="Genomic_DNA"/>
</dbReference>
<evidence type="ECO:0000256" key="4">
    <source>
        <dbReference type="ARBA" id="ARBA00023136"/>
    </source>
</evidence>
<evidence type="ECO:0000313" key="8">
    <source>
        <dbReference type="Proteomes" id="UP001431656"/>
    </source>
</evidence>
<organism evidence="7 8">
    <name type="scientific">Brooklawnia propionicigenes</name>
    <dbReference type="NCBI Taxonomy" id="3041175"/>
    <lineage>
        <taxon>Bacteria</taxon>
        <taxon>Bacillati</taxon>
        <taxon>Actinomycetota</taxon>
        <taxon>Actinomycetes</taxon>
        <taxon>Propionibacteriales</taxon>
        <taxon>Propionibacteriaceae</taxon>
        <taxon>Brooklawnia</taxon>
    </lineage>
</organism>
<gene>
    <name evidence="7" type="ORF">brsh051_07150</name>
</gene>
<feature type="binding site" evidence="5">
    <location>
        <position position="200"/>
    </location>
    <ligand>
        <name>Zn(2+)</name>
        <dbReference type="ChEBI" id="CHEBI:29105"/>
    </ligand>
</feature>
<feature type="transmembrane region" description="Helical" evidence="6">
    <location>
        <begin position="21"/>
        <end position="43"/>
    </location>
</feature>
<feature type="transmembrane region" description="Helical" evidence="6">
    <location>
        <begin position="199"/>
        <end position="222"/>
    </location>
</feature>
<feature type="transmembrane region" description="Helical" evidence="6">
    <location>
        <begin position="91"/>
        <end position="107"/>
    </location>
</feature>
<dbReference type="Proteomes" id="UP001431656">
    <property type="component" value="Chromosome"/>
</dbReference>